<protein>
    <submittedName>
        <fullName evidence="1">Uncharacterized protein</fullName>
    </submittedName>
</protein>
<sequence>MLIIQIINQQTDKRRNIYINKFQHVFLLPPPVTIPKLQIAQHPFWCKNSKYPSTTPPPFFPPIRILQNTNVSNSLTATSQSRRLTFDKNCPIHPHKVKGRRASVCYIAFLHPEVLLPDRTFLVAFNEIVCGPPNEAGGRGVQPSSITRRHFGRVTAVMD</sequence>
<organism evidence="1 2">
    <name type="scientific">Caerostris darwini</name>
    <dbReference type="NCBI Taxonomy" id="1538125"/>
    <lineage>
        <taxon>Eukaryota</taxon>
        <taxon>Metazoa</taxon>
        <taxon>Ecdysozoa</taxon>
        <taxon>Arthropoda</taxon>
        <taxon>Chelicerata</taxon>
        <taxon>Arachnida</taxon>
        <taxon>Araneae</taxon>
        <taxon>Araneomorphae</taxon>
        <taxon>Entelegynae</taxon>
        <taxon>Araneoidea</taxon>
        <taxon>Araneidae</taxon>
        <taxon>Caerostris</taxon>
    </lineage>
</organism>
<keyword evidence="2" id="KW-1185">Reference proteome</keyword>
<evidence type="ECO:0000313" key="1">
    <source>
        <dbReference type="EMBL" id="GIY12502.1"/>
    </source>
</evidence>
<accession>A0AAV4QTC4</accession>
<dbReference type="Proteomes" id="UP001054837">
    <property type="component" value="Unassembled WGS sequence"/>
</dbReference>
<evidence type="ECO:0000313" key="2">
    <source>
        <dbReference type="Proteomes" id="UP001054837"/>
    </source>
</evidence>
<gene>
    <name evidence="1" type="ORF">CDAR_189521</name>
</gene>
<dbReference type="AlphaFoldDB" id="A0AAV4QTC4"/>
<proteinExistence type="predicted"/>
<name>A0AAV4QTC4_9ARAC</name>
<reference evidence="1 2" key="1">
    <citation type="submission" date="2021-06" db="EMBL/GenBank/DDBJ databases">
        <title>Caerostris darwini draft genome.</title>
        <authorList>
            <person name="Kono N."/>
            <person name="Arakawa K."/>
        </authorList>
    </citation>
    <scope>NUCLEOTIDE SEQUENCE [LARGE SCALE GENOMIC DNA]</scope>
</reference>
<dbReference type="EMBL" id="BPLQ01005058">
    <property type="protein sequence ID" value="GIY12502.1"/>
    <property type="molecule type" value="Genomic_DNA"/>
</dbReference>
<comment type="caution">
    <text evidence="1">The sequence shown here is derived from an EMBL/GenBank/DDBJ whole genome shotgun (WGS) entry which is preliminary data.</text>
</comment>